<sequence>MACSRRKPPTTLRNFVLAGSTIREGTSITTGRVATPHPVT</sequence>
<proteinExistence type="predicted"/>
<name>A0A6M5YIG4_9BACT</name>
<dbReference type="AlphaFoldDB" id="A0A6M5YIG4"/>
<dbReference type="Proteomes" id="UP000503447">
    <property type="component" value="Chromosome"/>
</dbReference>
<protein>
    <submittedName>
        <fullName evidence="1">Uncharacterized protein</fullName>
    </submittedName>
</protein>
<evidence type="ECO:0000313" key="1">
    <source>
        <dbReference type="EMBL" id="QJW93033.1"/>
    </source>
</evidence>
<evidence type="ECO:0000313" key="2">
    <source>
        <dbReference type="Proteomes" id="UP000503447"/>
    </source>
</evidence>
<reference evidence="2" key="1">
    <citation type="submission" date="2020-05" db="EMBL/GenBank/DDBJ databases">
        <title>Frigoriglobus tundricola gen. nov., sp. nov., a psychrotolerant cellulolytic planctomycete of the family Gemmataceae with two divergent copies of 16S rRNA gene.</title>
        <authorList>
            <person name="Kulichevskaya I.S."/>
            <person name="Ivanova A.A."/>
            <person name="Naumoff D.G."/>
            <person name="Beletsky A.V."/>
            <person name="Rijpstra W.I.C."/>
            <person name="Sinninghe Damste J.S."/>
            <person name="Mardanov A.V."/>
            <person name="Ravin N.V."/>
            <person name="Dedysh S.N."/>
        </authorList>
    </citation>
    <scope>NUCLEOTIDE SEQUENCE [LARGE SCALE GENOMIC DNA]</scope>
    <source>
        <strain evidence="2">PL17</strain>
    </source>
</reference>
<keyword evidence="2" id="KW-1185">Reference proteome</keyword>
<organism evidence="1 2">
    <name type="scientific">Frigoriglobus tundricola</name>
    <dbReference type="NCBI Taxonomy" id="2774151"/>
    <lineage>
        <taxon>Bacteria</taxon>
        <taxon>Pseudomonadati</taxon>
        <taxon>Planctomycetota</taxon>
        <taxon>Planctomycetia</taxon>
        <taxon>Gemmatales</taxon>
        <taxon>Gemmataceae</taxon>
        <taxon>Frigoriglobus</taxon>
    </lineage>
</organism>
<accession>A0A6M5YIG4</accession>
<gene>
    <name evidence="1" type="ORF">FTUN_0533</name>
</gene>
<dbReference type="KEGG" id="ftj:FTUN_0533"/>
<dbReference type="EMBL" id="CP053452">
    <property type="protein sequence ID" value="QJW93033.1"/>
    <property type="molecule type" value="Genomic_DNA"/>
</dbReference>